<dbReference type="EMBL" id="MU006793">
    <property type="protein sequence ID" value="KAF2637450.1"/>
    <property type="molecule type" value="Genomic_DNA"/>
</dbReference>
<organism evidence="1 2">
    <name type="scientific">Massarina eburnea CBS 473.64</name>
    <dbReference type="NCBI Taxonomy" id="1395130"/>
    <lineage>
        <taxon>Eukaryota</taxon>
        <taxon>Fungi</taxon>
        <taxon>Dikarya</taxon>
        <taxon>Ascomycota</taxon>
        <taxon>Pezizomycotina</taxon>
        <taxon>Dothideomycetes</taxon>
        <taxon>Pleosporomycetidae</taxon>
        <taxon>Pleosporales</taxon>
        <taxon>Massarineae</taxon>
        <taxon>Massarinaceae</taxon>
        <taxon>Massarina</taxon>
    </lineage>
</organism>
<accession>A0A6A6RPZ8</accession>
<dbReference type="Proteomes" id="UP000799753">
    <property type="component" value="Unassembled WGS sequence"/>
</dbReference>
<keyword evidence="2" id="KW-1185">Reference proteome</keyword>
<gene>
    <name evidence="1" type="ORF">P280DRAFT_103774</name>
</gene>
<name>A0A6A6RPZ8_9PLEO</name>
<protein>
    <submittedName>
        <fullName evidence="1">Uncharacterized protein</fullName>
    </submittedName>
</protein>
<evidence type="ECO:0000313" key="1">
    <source>
        <dbReference type="EMBL" id="KAF2637450.1"/>
    </source>
</evidence>
<reference evidence="1" key="1">
    <citation type="journal article" date="2020" name="Stud. Mycol.">
        <title>101 Dothideomycetes genomes: a test case for predicting lifestyles and emergence of pathogens.</title>
        <authorList>
            <person name="Haridas S."/>
            <person name="Albert R."/>
            <person name="Binder M."/>
            <person name="Bloem J."/>
            <person name="Labutti K."/>
            <person name="Salamov A."/>
            <person name="Andreopoulos B."/>
            <person name="Baker S."/>
            <person name="Barry K."/>
            <person name="Bills G."/>
            <person name="Bluhm B."/>
            <person name="Cannon C."/>
            <person name="Castanera R."/>
            <person name="Culley D."/>
            <person name="Daum C."/>
            <person name="Ezra D."/>
            <person name="Gonzalez J."/>
            <person name="Henrissat B."/>
            <person name="Kuo A."/>
            <person name="Liang C."/>
            <person name="Lipzen A."/>
            <person name="Lutzoni F."/>
            <person name="Magnuson J."/>
            <person name="Mondo S."/>
            <person name="Nolan M."/>
            <person name="Ohm R."/>
            <person name="Pangilinan J."/>
            <person name="Park H.-J."/>
            <person name="Ramirez L."/>
            <person name="Alfaro M."/>
            <person name="Sun H."/>
            <person name="Tritt A."/>
            <person name="Yoshinaga Y."/>
            <person name="Zwiers L.-H."/>
            <person name="Turgeon B."/>
            <person name="Goodwin S."/>
            <person name="Spatafora J."/>
            <person name="Crous P."/>
            <person name="Grigoriev I."/>
        </authorList>
    </citation>
    <scope>NUCLEOTIDE SEQUENCE</scope>
    <source>
        <strain evidence="1">CBS 473.64</strain>
    </source>
</reference>
<dbReference type="AlphaFoldDB" id="A0A6A6RPZ8"/>
<sequence>MKHRNPKLADDGVLPCRVAPHRARCRGQCSCIAARDGAGLVQSPHAPLLGLVPARPSPSQLVPACRCCCSRGLVRVQGMRSAAWTRDTL</sequence>
<dbReference type="OrthoDB" id="10441606at2759"/>
<evidence type="ECO:0000313" key="2">
    <source>
        <dbReference type="Proteomes" id="UP000799753"/>
    </source>
</evidence>
<proteinExistence type="predicted"/>